<feature type="transmembrane region" description="Helical" evidence="1">
    <location>
        <begin position="37"/>
        <end position="56"/>
    </location>
</feature>
<dbReference type="Proteomes" id="UP000423338">
    <property type="component" value="Segment"/>
</dbReference>
<evidence type="ECO:0000256" key="1">
    <source>
        <dbReference type="SAM" id="Phobius"/>
    </source>
</evidence>
<sequence length="117" mass="12973">MLVFRCGELAVGAGGVAGLALSYGLLATGFIPVGGAFHLAHVFSDVSLGAFVLLGNNGGKVRREFRYFPTRRLRFLFWRFLIAFDKVFQDFVGAKHRRFLTQSVNEYLGQGVQLDLD</sequence>
<accession>A0A650BYY0</accession>
<evidence type="ECO:0000313" key="3">
    <source>
        <dbReference type="Proteomes" id="UP000423338"/>
    </source>
</evidence>
<evidence type="ECO:0000313" key="2">
    <source>
        <dbReference type="EMBL" id="QGQ62439.1"/>
    </source>
</evidence>
<feature type="transmembrane region" description="Helical" evidence="1">
    <location>
        <begin position="9"/>
        <end position="31"/>
    </location>
</feature>
<keyword evidence="1" id="KW-1133">Transmembrane helix</keyword>
<dbReference type="EMBL" id="MK572851">
    <property type="protein sequence ID" value="QGQ62439.1"/>
    <property type="molecule type" value="Genomic_DNA"/>
</dbReference>
<name>A0A650BYY0_9ADEN</name>
<proteinExistence type="predicted"/>
<protein>
    <submittedName>
        <fullName evidence="2">10.5 kDa protein</fullName>
    </submittedName>
</protein>
<keyword evidence="1" id="KW-0812">Transmembrane</keyword>
<keyword evidence="1" id="KW-0472">Membrane</keyword>
<reference evidence="2 3" key="1">
    <citation type="journal article" date="2019" name="Viruses">
        <title>Fowl Adenovirus (FAdV) Recombination with Intertypic Crossovers in Genomes of FAdV-D and FAdV-E, Displaying Hybrid Serological Phenotypes.</title>
        <authorList>
            <person name="Schachner A."/>
            <person name="Gonzalez G."/>
            <person name="Endler L."/>
            <person name="Ito K."/>
            <person name="Hess M."/>
        </authorList>
    </citation>
    <scope>NUCLEOTIDE SEQUENCE [LARGE SCALE GENOMIC DNA]</scope>
    <source>
        <strain evidence="2 3">C2-B-FAdV-10</strain>
    </source>
</reference>
<organism evidence="2 3">
    <name type="scientific">Fowl aviadenovirus C</name>
    <dbReference type="NCBI Taxonomy" id="190063"/>
    <lineage>
        <taxon>Viruses</taxon>
        <taxon>Varidnaviria</taxon>
        <taxon>Bamfordvirae</taxon>
        <taxon>Preplasmiviricota</taxon>
        <taxon>Polisuviricotina</taxon>
        <taxon>Pharingeaviricetes</taxon>
        <taxon>Rowavirales</taxon>
        <taxon>Adenoviridae</taxon>
        <taxon>Aviadenovirus</taxon>
        <taxon>Aviadenovirus hydropericardii</taxon>
    </lineage>
</organism>